<dbReference type="Proteomes" id="UP001198151">
    <property type="component" value="Unassembled WGS sequence"/>
</dbReference>
<dbReference type="Gene3D" id="1.10.8.60">
    <property type="match status" value="1"/>
</dbReference>
<dbReference type="CDD" id="cd00130">
    <property type="entry name" value="PAS"/>
    <property type="match status" value="1"/>
</dbReference>
<sequence length="575" mass="63823">MIRMVFFTPYPEILPTIEQVFRERPDRDELEYKVIQNPSNPPLQTAAADADVVIARGFTARTMEELGFVCAELKVTGLDLVSAVSRCLKMYPKEKNIAVIGAYNMIYETDTVNTNFTFVRLTPYPVSDKTEVDAVIQKAVSDGNTAVIGGYAAVEAAKKYNIPAVLIESGRRAVNNAISEAKAAVGIARREMAKSSTLSEIMNCSFQGIIAIDRNGKITMANSYCDSILETGKCALVGCNISDFFPDLRVTDVIEKGIELRSELHTYRQYRLMVNCVPVANQPGRVKAVLTFQNTARIQDEEDLIRKSLHCSGYQAKYHFSDIFHQSTVMDNIISDAQNFSHSDSNILIYGETGTGKELFVQSIHNASPRKDYPFVTVNCAALPEDLLERELFGCADGTFGGTPEGGKKGLFEVAHKGTLFLDEIGDISPSMQSHLLRVLQEQKITRLGSDTAISVDVRIISATNRNLKEAVAEGSFRQDLLYRLNVLEFRVPPLRERGRDVQLLLNRFLALAHETTGCVLSGLTYDAMELLCRYSWPGNIREMSNFCERLSILCRTAFAGTEDVLRVLPDALLG</sequence>
<dbReference type="Pfam" id="PF06506">
    <property type="entry name" value="PrpR_N"/>
    <property type="match status" value="1"/>
</dbReference>
<dbReference type="InterPro" id="IPR000014">
    <property type="entry name" value="PAS"/>
</dbReference>
<dbReference type="SUPFAM" id="SSF159800">
    <property type="entry name" value="PrpR receptor domain-like"/>
    <property type="match status" value="1"/>
</dbReference>
<gene>
    <name evidence="4" type="ORF">LKD70_09395</name>
</gene>
<keyword evidence="1" id="KW-0547">Nucleotide-binding</keyword>
<dbReference type="RefSeq" id="WP_227707774.1">
    <property type="nucleotide sequence ID" value="NZ_JAJEQX010000015.1"/>
</dbReference>
<dbReference type="Pfam" id="PF00158">
    <property type="entry name" value="Sigma54_activat"/>
    <property type="match status" value="1"/>
</dbReference>
<dbReference type="InterPro" id="IPR027417">
    <property type="entry name" value="P-loop_NTPase"/>
</dbReference>
<dbReference type="InterPro" id="IPR010524">
    <property type="entry name" value="Sig_transdc_resp-reg_PrpR_N"/>
</dbReference>
<dbReference type="InterPro" id="IPR025662">
    <property type="entry name" value="Sigma_54_int_dom_ATP-bd_1"/>
</dbReference>
<dbReference type="EMBL" id="JAJEQX010000015">
    <property type="protein sequence ID" value="MCC2254630.1"/>
    <property type="molecule type" value="Genomic_DNA"/>
</dbReference>
<dbReference type="PROSITE" id="PS00676">
    <property type="entry name" value="SIGMA54_INTERACT_2"/>
    <property type="match status" value="1"/>
</dbReference>
<dbReference type="Pfam" id="PF25601">
    <property type="entry name" value="AAA_lid_14"/>
    <property type="match status" value="1"/>
</dbReference>
<evidence type="ECO:0000313" key="4">
    <source>
        <dbReference type="EMBL" id="MCC2254630.1"/>
    </source>
</evidence>
<evidence type="ECO:0000259" key="3">
    <source>
        <dbReference type="PROSITE" id="PS50045"/>
    </source>
</evidence>
<dbReference type="SUPFAM" id="SSF52540">
    <property type="entry name" value="P-loop containing nucleoside triphosphate hydrolases"/>
    <property type="match status" value="1"/>
</dbReference>
<dbReference type="SUPFAM" id="SSF55785">
    <property type="entry name" value="PYP-like sensor domain (PAS domain)"/>
    <property type="match status" value="1"/>
</dbReference>
<evidence type="ECO:0000313" key="5">
    <source>
        <dbReference type="Proteomes" id="UP001198151"/>
    </source>
</evidence>
<reference evidence="4 5" key="1">
    <citation type="submission" date="2021-10" db="EMBL/GenBank/DDBJ databases">
        <title>Anaerobic single-cell dispensing facilitates the cultivation of human gut bacteria.</title>
        <authorList>
            <person name="Afrizal A."/>
        </authorList>
    </citation>
    <scope>NUCLEOTIDE SEQUENCE [LARGE SCALE GENOMIC DNA]</scope>
    <source>
        <strain evidence="4 5">CLA-AA-H200</strain>
    </source>
</reference>
<dbReference type="SMART" id="SM00382">
    <property type="entry name" value="AAA"/>
    <property type="match status" value="1"/>
</dbReference>
<dbReference type="PROSITE" id="PS00675">
    <property type="entry name" value="SIGMA54_INTERACT_1"/>
    <property type="match status" value="1"/>
</dbReference>
<dbReference type="InterPro" id="IPR025943">
    <property type="entry name" value="Sigma_54_int_dom_ATP-bd_2"/>
</dbReference>
<name>A0ABS8FX61_9FIRM</name>
<dbReference type="Gene3D" id="3.40.50.300">
    <property type="entry name" value="P-loop containing nucleotide triphosphate hydrolases"/>
    <property type="match status" value="1"/>
</dbReference>
<dbReference type="PANTHER" id="PTHR32071:SF57">
    <property type="entry name" value="C4-DICARBOXYLATE TRANSPORT TRANSCRIPTIONAL REGULATORY PROTEIN DCTD"/>
    <property type="match status" value="1"/>
</dbReference>
<dbReference type="CDD" id="cd00009">
    <property type="entry name" value="AAA"/>
    <property type="match status" value="1"/>
</dbReference>
<keyword evidence="2" id="KW-0067">ATP-binding</keyword>
<evidence type="ECO:0000256" key="1">
    <source>
        <dbReference type="ARBA" id="ARBA00022741"/>
    </source>
</evidence>
<proteinExistence type="predicted"/>
<evidence type="ECO:0000256" key="2">
    <source>
        <dbReference type="ARBA" id="ARBA00022840"/>
    </source>
</evidence>
<keyword evidence="5" id="KW-1185">Reference proteome</keyword>
<organism evidence="4 5">
    <name type="scientific">Ruminococcus turbiniformis</name>
    <dbReference type="NCBI Taxonomy" id="2881258"/>
    <lineage>
        <taxon>Bacteria</taxon>
        <taxon>Bacillati</taxon>
        <taxon>Bacillota</taxon>
        <taxon>Clostridia</taxon>
        <taxon>Eubacteriales</taxon>
        <taxon>Oscillospiraceae</taxon>
        <taxon>Ruminococcus</taxon>
    </lineage>
</organism>
<dbReference type="InterPro" id="IPR002078">
    <property type="entry name" value="Sigma_54_int"/>
</dbReference>
<dbReference type="InterPro" id="IPR035965">
    <property type="entry name" value="PAS-like_dom_sf"/>
</dbReference>
<dbReference type="InterPro" id="IPR058031">
    <property type="entry name" value="AAA_lid_NorR"/>
</dbReference>
<dbReference type="InterPro" id="IPR003593">
    <property type="entry name" value="AAA+_ATPase"/>
</dbReference>
<dbReference type="Gene3D" id="3.30.450.20">
    <property type="entry name" value="PAS domain"/>
    <property type="match status" value="1"/>
</dbReference>
<accession>A0ABS8FX61</accession>
<comment type="caution">
    <text evidence="4">The sequence shown here is derived from an EMBL/GenBank/DDBJ whole genome shotgun (WGS) entry which is preliminary data.</text>
</comment>
<protein>
    <submittedName>
        <fullName evidence="4">Sigma 54-interacting transcriptional regulator</fullName>
    </submittedName>
</protein>
<feature type="domain" description="Sigma-54 factor interaction" evidence="3">
    <location>
        <begin position="323"/>
        <end position="553"/>
    </location>
</feature>
<dbReference type="Gene3D" id="3.40.50.10660">
    <property type="entry name" value="PrpR receptor domain-like"/>
    <property type="match status" value="1"/>
</dbReference>
<dbReference type="PANTHER" id="PTHR32071">
    <property type="entry name" value="TRANSCRIPTIONAL REGULATORY PROTEIN"/>
    <property type="match status" value="1"/>
</dbReference>
<dbReference type="Gene3D" id="3.40.50.2300">
    <property type="match status" value="1"/>
</dbReference>
<dbReference type="PROSITE" id="PS50045">
    <property type="entry name" value="SIGMA54_INTERACT_4"/>
    <property type="match status" value="1"/>
</dbReference>